<keyword evidence="3" id="KW-1003">Cell membrane</keyword>
<feature type="domain" description="HPt" evidence="16">
    <location>
        <begin position="208"/>
        <end position="301"/>
    </location>
</feature>
<dbReference type="Gene3D" id="1.20.120.160">
    <property type="entry name" value="HPT domain"/>
    <property type="match status" value="1"/>
</dbReference>
<evidence type="ECO:0000256" key="4">
    <source>
        <dbReference type="ARBA" id="ARBA00022553"/>
    </source>
</evidence>
<dbReference type="GO" id="GO:0000160">
    <property type="term" value="P:phosphorelay signal transduction system"/>
    <property type="evidence" value="ECO:0007669"/>
    <property type="project" value="UniProtKB-KW"/>
</dbReference>
<dbReference type="SMART" id="SM00448">
    <property type="entry name" value="REC"/>
    <property type="match status" value="1"/>
</dbReference>
<evidence type="ECO:0000256" key="2">
    <source>
        <dbReference type="ARBA" id="ARBA00018672"/>
    </source>
</evidence>
<dbReference type="Proteomes" id="UP000471031">
    <property type="component" value="Unassembled WGS sequence"/>
</dbReference>
<dbReference type="PANTHER" id="PTHR45339:SF1">
    <property type="entry name" value="HYBRID SIGNAL TRANSDUCTION HISTIDINE KINASE J"/>
    <property type="match status" value="1"/>
</dbReference>
<evidence type="ECO:0000313" key="18">
    <source>
        <dbReference type="Proteomes" id="UP000471031"/>
    </source>
</evidence>
<keyword evidence="10" id="KW-0472">Membrane</keyword>
<keyword evidence="5" id="KW-0812">Transmembrane</keyword>
<feature type="modified residue" description="Phosphohistidine" evidence="12">
    <location>
        <position position="247"/>
    </location>
</feature>
<keyword evidence="9" id="KW-0902">Two-component regulatory system</keyword>
<name>A0A845L7Y5_HELGE</name>
<accession>A0A845L7Y5</accession>
<dbReference type="EMBL" id="WXEX01000001">
    <property type="protein sequence ID" value="MZP41691.1"/>
    <property type="molecule type" value="Genomic_DNA"/>
</dbReference>
<dbReference type="PROSITE" id="PS50894">
    <property type="entry name" value="HPT"/>
    <property type="match status" value="1"/>
</dbReference>
<evidence type="ECO:0000259" key="15">
    <source>
        <dbReference type="PROSITE" id="PS50110"/>
    </source>
</evidence>
<dbReference type="Pfam" id="PF00072">
    <property type="entry name" value="Response_reg"/>
    <property type="match status" value="1"/>
</dbReference>
<feature type="region of interest" description="Disordered" evidence="14">
    <location>
        <begin position="1"/>
        <end position="23"/>
    </location>
</feature>
<organism evidence="17 18">
    <name type="scientific">Heliomicrobium gestii</name>
    <name type="common">Heliobacterium gestii</name>
    <dbReference type="NCBI Taxonomy" id="2699"/>
    <lineage>
        <taxon>Bacteria</taxon>
        <taxon>Bacillati</taxon>
        <taxon>Bacillota</taxon>
        <taxon>Clostridia</taxon>
        <taxon>Eubacteriales</taxon>
        <taxon>Heliobacteriaceae</taxon>
        <taxon>Heliomicrobium</taxon>
    </lineage>
</organism>
<evidence type="ECO:0000256" key="12">
    <source>
        <dbReference type="PROSITE-ProRule" id="PRU00110"/>
    </source>
</evidence>
<evidence type="ECO:0000256" key="11">
    <source>
        <dbReference type="ARBA" id="ARBA00024867"/>
    </source>
</evidence>
<evidence type="ECO:0000256" key="8">
    <source>
        <dbReference type="ARBA" id="ARBA00022989"/>
    </source>
</evidence>
<dbReference type="GO" id="GO:0005524">
    <property type="term" value="F:ATP binding"/>
    <property type="evidence" value="ECO:0007669"/>
    <property type="project" value="UniProtKB-KW"/>
</dbReference>
<evidence type="ECO:0000313" key="17">
    <source>
        <dbReference type="EMBL" id="MZP41691.1"/>
    </source>
</evidence>
<evidence type="ECO:0000256" key="7">
    <source>
        <dbReference type="ARBA" id="ARBA00022840"/>
    </source>
</evidence>
<dbReference type="SUPFAM" id="SSF52172">
    <property type="entry name" value="CheY-like"/>
    <property type="match status" value="1"/>
</dbReference>
<feature type="modified residue" description="4-aspartylphosphate" evidence="13">
    <location>
        <position position="108"/>
    </location>
</feature>
<comment type="caution">
    <text evidence="17">The sequence shown here is derived from an EMBL/GenBank/DDBJ whole genome shotgun (WGS) entry which is preliminary data.</text>
</comment>
<keyword evidence="6" id="KW-0547">Nucleotide-binding</keyword>
<evidence type="ECO:0000256" key="6">
    <source>
        <dbReference type="ARBA" id="ARBA00022741"/>
    </source>
</evidence>
<dbReference type="Gene3D" id="3.40.50.2300">
    <property type="match status" value="1"/>
</dbReference>
<dbReference type="OrthoDB" id="254537at2"/>
<dbReference type="InterPro" id="IPR008207">
    <property type="entry name" value="Sig_transdc_His_kin_Hpt_dom"/>
</dbReference>
<sequence length="307" mass="33639">MNQRVGSTNQSINTPAGVTERQGVELEIQSTDPVHEDGEGDGDVPEVAPLIQEPAADRMILLAEDNPVNQKLVLLQLKKLGLHAHAVMNGREAVEAARNVHYSLILMDCQMPIMDGYEATQTIRSLESQSGRRTPIIAMTAYAMQGDKEHCLQMGMDDYLSKPFVIQALRRVLERWLPDRPCDSAAIDTGAIDAGVLDSLRELQEEGEPDIVAEVVEIFLRDTPPKIAALREAVQLQDARLLTNLTHSLKSSSAGIGANALSACSKELEAMGRQGCLDAAPAKVEQVSREFERAQKALQQLVRHCMK</sequence>
<comment type="function">
    <text evidence="11">May play the central regulatory role in sporulation. It may be an element of the effector pathway responsible for the activation of sporulation genes in response to nutritional stress. Spo0A may act in concert with spo0H (a sigma factor) to control the expression of some genes that are critical to the sporulation process.</text>
</comment>
<dbReference type="AlphaFoldDB" id="A0A845L7Y5"/>
<dbReference type="InterPro" id="IPR011006">
    <property type="entry name" value="CheY-like_superfamily"/>
</dbReference>
<evidence type="ECO:0000259" key="16">
    <source>
        <dbReference type="PROSITE" id="PS50894"/>
    </source>
</evidence>
<evidence type="ECO:0000256" key="10">
    <source>
        <dbReference type="ARBA" id="ARBA00023136"/>
    </source>
</evidence>
<gene>
    <name evidence="17" type="ORF">GTO89_01425</name>
</gene>
<dbReference type="PROSITE" id="PS50110">
    <property type="entry name" value="RESPONSE_REGULATORY"/>
    <property type="match status" value="1"/>
</dbReference>
<dbReference type="CDD" id="cd17546">
    <property type="entry name" value="REC_hyHK_CKI1_RcsC-like"/>
    <property type="match status" value="1"/>
</dbReference>
<dbReference type="Pfam" id="PF01627">
    <property type="entry name" value="Hpt"/>
    <property type="match status" value="1"/>
</dbReference>
<keyword evidence="18" id="KW-1185">Reference proteome</keyword>
<dbReference type="SUPFAM" id="SSF47226">
    <property type="entry name" value="Histidine-containing phosphotransfer domain, HPT domain"/>
    <property type="match status" value="1"/>
</dbReference>
<keyword evidence="7" id="KW-0067">ATP-binding</keyword>
<reference evidence="17 18" key="1">
    <citation type="submission" date="2020-01" db="EMBL/GenBank/DDBJ databases">
        <title>Whole genome sequence of Heliobacterium gestii DSM 11169.</title>
        <authorList>
            <person name="Kyndt J.A."/>
            <person name="Meyer T.E."/>
        </authorList>
    </citation>
    <scope>NUCLEOTIDE SEQUENCE [LARGE SCALE GENOMIC DNA]</scope>
    <source>
        <strain evidence="17 18">DSM 11169</strain>
    </source>
</reference>
<evidence type="ECO:0000256" key="14">
    <source>
        <dbReference type="SAM" id="MobiDB-lite"/>
    </source>
</evidence>
<evidence type="ECO:0000256" key="1">
    <source>
        <dbReference type="ARBA" id="ARBA00004651"/>
    </source>
</evidence>
<dbReference type="PANTHER" id="PTHR45339">
    <property type="entry name" value="HYBRID SIGNAL TRANSDUCTION HISTIDINE KINASE J"/>
    <property type="match status" value="1"/>
</dbReference>
<evidence type="ECO:0000256" key="13">
    <source>
        <dbReference type="PROSITE-ProRule" id="PRU00169"/>
    </source>
</evidence>
<keyword evidence="8" id="KW-1133">Transmembrane helix</keyword>
<protein>
    <recommendedName>
        <fullName evidence="2">Stage 0 sporulation protein A homolog</fullName>
    </recommendedName>
</protein>
<evidence type="ECO:0000256" key="5">
    <source>
        <dbReference type="ARBA" id="ARBA00022692"/>
    </source>
</evidence>
<evidence type="ECO:0000256" key="9">
    <source>
        <dbReference type="ARBA" id="ARBA00023012"/>
    </source>
</evidence>
<dbReference type="InterPro" id="IPR001789">
    <property type="entry name" value="Sig_transdc_resp-reg_receiver"/>
</dbReference>
<evidence type="ECO:0000256" key="3">
    <source>
        <dbReference type="ARBA" id="ARBA00022475"/>
    </source>
</evidence>
<keyword evidence="4 13" id="KW-0597">Phosphoprotein</keyword>
<feature type="compositionally biased region" description="Polar residues" evidence="14">
    <location>
        <begin position="1"/>
        <end position="16"/>
    </location>
</feature>
<feature type="domain" description="Response regulatory" evidence="15">
    <location>
        <begin position="59"/>
        <end position="177"/>
    </location>
</feature>
<dbReference type="GO" id="GO:0005886">
    <property type="term" value="C:plasma membrane"/>
    <property type="evidence" value="ECO:0007669"/>
    <property type="project" value="UniProtKB-SubCell"/>
</dbReference>
<dbReference type="InterPro" id="IPR036641">
    <property type="entry name" value="HPT_dom_sf"/>
</dbReference>
<proteinExistence type="predicted"/>
<comment type="subcellular location">
    <subcellularLocation>
        <location evidence="1">Cell membrane</location>
        <topology evidence="1">Multi-pass membrane protein</topology>
    </subcellularLocation>
</comment>
<dbReference type="RefSeq" id="WP_161260265.1">
    <property type="nucleotide sequence ID" value="NZ_JAFBDC010000001.1"/>
</dbReference>